<proteinExistence type="predicted"/>
<name>A0A3N6WMQ8_9ACTN</name>
<feature type="domain" description="Glyoxalase/fosfomycin resistance/dioxygenase" evidence="2">
    <location>
        <begin position="8"/>
        <end position="129"/>
    </location>
</feature>
<dbReference type="InterPro" id="IPR004360">
    <property type="entry name" value="Glyas_Fos-R_dOase_dom"/>
</dbReference>
<feature type="region of interest" description="Disordered" evidence="1">
    <location>
        <begin position="66"/>
        <end position="87"/>
    </location>
</feature>
<dbReference type="PANTHER" id="PTHR33990">
    <property type="entry name" value="PROTEIN YJDN-RELATED"/>
    <property type="match status" value="1"/>
</dbReference>
<dbReference type="Pfam" id="PF00903">
    <property type="entry name" value="Glyoxalase"/>
    <property type="match status" value="1"/>
</dbReference>
<keyword evidence="4" id="KW-1185">Reference proteome</keyword>
<dbReference type="InterPro" id="IPR028973">
    <property type="entry name" value="PhnB-like"/>
</dbReference>
<comment type="caution">
    <text evidence="3">The sequence shown here is derived from an EMBL/GenBank/DDBJ whole genome shotgun (WGS) entry which is preliminary data.</text>
</comment>
<evidence type="ECO:0000313" key="4">
    <source>
        <dbReference type="Proteomes" id="UP000275225"/>
    </source>
</evidence>
<accession>A0A3N6WMQ8</accession>
<dbReference type="EMBL" id="RQJX01000019">
    <property type="protein sequence ID" value="RQN02623.1"/>
    <property type="molecule type" value="Genomic_DNA"/>
</dbReference>
<dbReference type="RefSeq" id="WP_124237595.1">
    <property type="nucleotide sequence ID" value="NZ_JBHUFI010000010.1"/>
</dbReference>
<dbReference type="PANTHER" id="PTHR33990:SF1">
    <property type="entry name" value="PROTEIN YJDN"/>
    <property type="match status" value="1"/>
</dbReference>
<feature type="compositionally biased region" description="Polar residues" evidence="1">
    <location>
        <begin position="72"/>
        <end position="83"/>
    </location>
</feature>
<dbReference type="AlphaFoldDB" id="A0A3N6WMQ8"/>
<evidence type="ECO:0000256" key="1">
    <source>
        <dbReference type="SAM" id="MobiDB-lite"/>
    </source>
</evidence>
<reference evidence="3 4" key="1">
    <citation type="submission" date="2018-11" db="EMBL/GenBank/DDBJ databases">
        <authorList>
            <person name="Li F."/>
        </authorList>
    </citation>
    <scope>NUCLEOTIDE SEQUENCE [LARGE SCALE GENOMIC DNA]</scope>
    <source>
        <strain evidence="3 4">YS17T</strain>
    </source>
</reference>
<protein>
    <submittedName>
        <fullName evidence="3">VOC family protein</fullName>
    </submittedName>
</protein>
<dbReference type="Gene3D" id="3.10.180.10">
    <property type="entry name" value="2,3-Dihydroxybiphenyl 1,2-Dioxygenase, domain 1"/>
    <property type="match status" value="1"/>
</dbReference>
<evidence type="ECO:0000313" key="3">
    <source>
        <dbReference type="EMBL" id="RQN02623.1"/>
    </source>
</evidence>
<dbReference type="OrthoDB" id="9795306at2"/>
<sequence>MATALNPYLHFDGTARDAMEFYQSVFGGQLDTSRYGDFGQGSPDEADRIMHSHLATDGGFSFMAADVPSGQDAPSGSQHSMSLSGDDDEALRGYFEKLSDGGTVIEPLAQAPWGDWFGMLVDKFGIPWMVNIAGNAA</sequence>
<dbReference type="CDD" id="cd06588">
    <property type="entry name" value="PhnB_like"/>
    <property type="match status" value="1"/>
</dbReference>
<dbReference type="InterPro" id="IPR029068">
    <property type="entry name" value="Glyas_Bleomycin-R_OHBP_Dase"/>
</dbReference>
<dbReference type="SUPFAM" id="SSF54593">
    <property type="entry name" value="Glyoxalase/Bleomycin resistance protein/Dihydroxybiphenyl dioxygenase"/>
    <property type="match status" value="1"/>
</dbReference>
<gene>
    <name evidence="3" type="ORF">EHW97_12945</name>
</gene>
<evidence type="ECO:0000259" key="2">
    <source>
        <dbReference type="Pfam" id="PF00903"/>
    </source>
</evidence>
<organism evidence="3 4">
    <name type="scientific">Aeromicrobium camelliae</name>
    <dbReference type="NCBI Taxonomy" id="1538144"/>
    <lineage>
        <taxon>Bacteria</taxon>
        <taxon>Bacillati</taxon>
        <taxon>Actinomycetota</taxon>
        <taxon>Actinomycetes</taxon>
        <taxon>Propionibacteriales</taxon>
        <taxon>Nocardioidaceae</taxon>
        <taxon>Aeromicrobium</taxon>
    </lineage>
</organism>
<dbReference type="Proteomes" id="UP000275225">
    <property type="component" value="Unassembled WGS sequence"/>
</dbReference>